<dbReference type="PROSITE" id="PS51375">
    <property type="entry name" value="PPR"/>
    <property type="match status" value="8"/>
</dbReference>
<dbReference type="FunFam" id="1.25.40.10:FF:000351">
    <property type="entry name" value="Pentatricopeptide repeat-containing protein"/>
    <property type="match status" value="1"/>
</dbReference>
<dbReference type="InterPro" id="IPR046848">
    <property type="entry name" value="E_motif"/>
</dbReference>
<dbReference type="PANTHER" id="PTHR24015:SF548">
    <property type="entry name" value="OS08G0340900 PROTEIN"/>
    <property type="match status" value="1"/>
</dbReference>
<dbReference type="FunFam" id="1.25.40.10:FF:000343">
    <property type="entry name" value="Pentatricopeptide repeat-containing protein At3g58590"/>
    <property type="match status" value="1"/>
</dbReference>
<dbReference type="NCBIfam" id="TIGR00756">
    <property type="entry name" value="PPR"/>
    <property type="match status" value="7"/>
</dbReference>
<reference evidence="4" key="2">
    <citation type="journal article" date="2022" name="Hortic Res">
        <title>The genome of Dioscorea zingiberensis sheds light on the biosynthesis, origin and evolution of the medicinally important diosgenin saponins.</title>
        <authorList>
            <person name="Li Y."/>
            <person name="Tan C."/>
            <person name="Li Z."/>
            <person name="Guo J."/>
            <person name="Li S."/>
            <person name="Chen X."/>
            <person name="Wang C."/>
            <person name="Dai X."/>
            <person name="Yang H."/>
            <person name="Song W."/>
            <person name="Hou L."/>
            <person name="Xu J."/>
            <person name="Tong Z."/>
            <person name="Xu A."/>
            <person name="Yuan X."/>
            <person name="Wang W."/>
            <person name="Yang Q."/>
            <person name="Chen L."/>
            <person name="Sun Z."/>
            <person name="Wang K."/>
            <person name="Pan B."/>
            <person name="Chen J."/>
            <person name="Bao Y."/>
            <person name="Liu F."/>
            <person name="Qi X."/>
            <person name="Gang D.R."/>
            <person name="Wen J."/>
            <person name="Li J."/>
        </authorList>
    </citation>
    <scope>NUCLEOTIDE SEQUENCE</scope>
    <source>
        <strain evidence="4">Dzin_1.0</strain>
    </source>
</reference>
<organism evidence="4 5">
    <name type="scientific">Dioscorea zingiberensis</name>
    <dbReference type="NCBI Taxonomy" id="325984"/>
    <lineage>
        <taxon>Eukaryota</taxon>
        <taxon>Viridiplantae</taxon>
        <taxon>Streptophyta</taxon>
        <taxon>Embryophyta</taxon>
        <taxon>Tracheophyta</taxon>
        <taxon>Spermatophyta</taxon>
        <taxon>Magnoliopsida</taxon>
        <taxon>Liliopsida</taxon>
        <taxon>Dioscoreales</taxon>
        <taxon>Dioscoreaceae</taxon>
        <taxon>Dioscorea</taxon>
    </lineage>
</organism>
<evidence type="ECO:0000259" key="3">
    <source>
        <dbReference type="Pfam" id="PF14432"/>
    </source>
</evidence>
<evidence type="ECO:0000256" key="1">
    <source>
        <dbReference type="ARBA" id="ARBA00022737"/>
    </source>
</evidence>
<dbReference type="PANTHER" id="PTHR24015">
    <property type="entry name" value="OS07G0578800 PROTEIN-RELATED"/>
    <property type="match status" value="1"/>
</dbReference>
<dbReference type="Proteomes" id="UP001085076">
    <property type="component" value="Miscellaneous, Linkage group lg01"/>
</dbReference>
<dbReference type="FunFam" id="1.25.40.10:FF:000031">
    <property type="entry name" value="Pentatricopeptide repeat-containing protein mitochondrial"/>
    <property type="match status" value="1"/>
</dbReference>
<dbReference type="InterPro" id="IPR032867">
    <property type="entry name" value="DYW_dom"/>
</dbReference>
<dbReference type="InterPro" id="IPR011990">
    <property type="entry name" value="TPR-like_helical_dom_sf"/>
</dbReference>
<feature type="repeat" description="PPR" evidence="2">
    <location>
        <begin position="653"/>
        <end position="687"/>
    </location>
</feature>
<feature type="repeat" description="PPR" evidence="2">
    <location>
        <begin position="451"/>
        <end position="485"/>
    </location>
</feature>
<evidence type="ECO:0000313" key="5">
    <source>
        <dbReference type="Proteomes" id="UP001085076"/>
    </source>
</evidence>
<dbReference type="Pfam" id="PF20431">
    <property type="entry name" value="E_motif"/>
    <property type="match status" value="1"/>
</dbReference>
<dbReference type="GO" id="GO:0003723">
    <property type="term" value="F:RNA binding"/>
    <property type="evidence" value="ECO:0007669"/>
    <property type="project" value="InterPro"/>
</dbReference>
<proteinExistence type="predicted"/>
<feature type="domain" description="DYW" evidence="3">
    <location>
        <begin position="868"/>
        <end position="960"/>
    </location>
</feature>
<gene>
    <name evidence="4" type="ORF">J5N97_006802</name>
</gene>
<dbReference type="FunFam" id="1.25.40.10:FF:000366">
    <property type="entry name" value="Pentatricopeptide (PPR) repeat-containing protein"/>
    <property type="match status" value="1"/>
</dbReference>
<evidence type="ECO:0000313" key="4">
    <source>
        <dbReference type="EMBL" id="KAJ0988446.1"/>
    </source>
</evidence>
<keyword evidence="1" id="KW-0677">Repeat</keyword>
<accession>A0A9D5DAQ0</accession>
<reference evidence="4" key="1">
    <citation type="submission" date="2021-03" db="EMBL/GenBank/DDBJ databases">
        <authorList>
            <person name="Li Z."/>
            <person name="Yang C."/>
        </authorList>
    </citation>
    <scope>NUCLEOTIDE SEQUENCE</scope>
    <source>
        <strain evidence="4">Dzin_1.0</strain>
        <tissue evidence="4">Leaf</tissue>
    </source>
</reference>
<protein>
    <recommendedName>
        <fullName evidence="3">DYW domain-containing protein</fullName>
    </recommendedName>
</protein>
<feature type="repeat" description="PPR" evidence="2">
    <location>
        <begin position="349"/>
        <end position="383"/>
    </location>
</feature>
<evidence type="ECO:0000256" key="2">
    <source>
        <dbReference type="PROSITE-ProRule" id="PRU00708"/>
    </source>
</evidence>
<dbReference type="AlphaFoldDB" id="A0A9D5DAQ0"/>
<dbReference type="InterPro" id="IPR046849">
    <property type="entry name" value="E2_motif"/>
</dbReference>
<dbReference type="Pfam" id="PF14432">
    <property type="entry name" value="DYW_deaminase"/>
    <property type="match status" value="1"/>
</dbReference>
<feature type="repeat" description="PPR" evidence="2">
    <location>
        <begin position="177"/>
        <end position="211"/>
    </location>
</feature>
<feature type="repeat" description="PPR" evidence="2">
    <location>
        <begin position="622"/>
        <end position="652"/>
    </location>
</feature>
<comment type="caution">
    <text evidence="4">The sequence shown here is derived from an EMBL/GenBank/DDBJ whole genome shotgun (WGS) entry which is preliminary data.</text>
</comment>
<dbReference type="InterPro" id="IPR046960">
    <property type="entry name" value="PPR_At4g14850-like_plant"/>
</dbReference>
<dbReference type="OrthoDB" id="3231855at2759"/>
<dbReference type="Pfam" id="PF20430">
    <property type="entry name" value="Eplus_motif"/>
    <property type="match status" value="1"/>
</dbReference>
<dbReference type="EMBL" id="JAGGNH010000001">
    <property type="protein sequence ID" value="KAJ0988446.1"/>
    <property type="molecule type" value="Genomic_DNA"/>
</dbReference>
<dbReference type="SUPFAM" id="SSF48452">
    <property type="entry name" value="TPR-like"/>
    <property type="match status" value="1"/>
</dbReference>
<feature type="repeat" description="PPR" evidence="2">
    <location>
        <begin position="318"/>
        <end position="348"/>
    </location>
</feature>
<name>A0A9D5DAQ0_9LILI</name>
<dbReference type="Pfam" id="PF01535">
    <property type="entry name" value="PPR"/>
    <property type="match status" value="11"/>
</dbReference>
<dbReference type="Gene3D" id="1.25.40.10">
    <property type="entry name" value="Tetratricopeptide repeat domain"/>
    <property type="match status" value="6"/>
</dbReference>
<feature type="repeat" description="PPR" evidence="2">
    <location>
        <begin position="74"/>
        <end position="108"/>
    </location>
</feature>
<dbReference type="GO" id="GO:0008270">
    <property type="term" value="F:zinc ion binding"/>
    <property type="evidence" value="ECO:0007669"/>
    <property type="project" value="InterPro"/>
</dbReference>
<dbReference type="GO" id="GO:0009451">
    <property type="term" value="P:RNA modification"/>
    <property type="evidence" value="ECO:0007669"/>
    <property type="project" value="InterPro"/>
</dbReference>
<dbReference type="InterPro" id="IPR002885">
    <property type="entry name" value="PPR_rpt"/>
</dbReference>
<keyword evidence="5" id="KW-1185">Reference proteome</keyword>
<sequence>MALASSSSSSPWFPLLRAATFSGDLQLGNLAHARIIVAGVLPDVFLSNNLITLHSRCGSLGDARYVFDQMPHRDSVSFNSLLSAYALHNLVLPALHLFRLMLRSSPSLPTSLSLAPVLKLCSLSPDFLPSSLSIHSLAARSGLDSDFIVSSSFINVYSKNGLVVEARRVFDVMPYRDVVLWNVMIKGYVQVGLYKDASLMFSELNRSEVLQPDELSVQCILAGGEPRSFVQQVWSFGVKKCLVSDGFDVISWNRKMSENAKAGEHMSVIDCFVRMKRSDVNCDNVTFVVVISAIAGLDGFDVGRQIHGLVLKEGFCNDVSVSNSLINMYTKMGFHDGARKIFEEMEELDLISWNSIISSSVQNGLAEESVGFFLDMLRHGIVPDQFTMASILQACSGTSRVSSLHETLHSFALKTDLVMDDFVLTALIDVYSKKGNMKEAELLLSKMDWFDLVSFNALIAGYVTNNDNSKALDLFSSMQRNGEKANNFTLATVLKACSDLVALEQGRQIHAHAVKIGFDSDLCVSSGMLDMYIKCGNINDASSIFGEIHEPDDVAWTAMISGFVENGEEDRALGLFHQMRRSGPLADEFILASLAKACSCMAALEQGRQIHANAIKLDHALDTFVATSMMDMYAKCGNIEDSYQLFMRMSVKSLASWNVMVSAFAQHGNGKQALDLFKQMRIQGIRPDKITFIAVLSACSHSGLFSEAYKYFNSMQTDYGIKLEIEHYSCLVDALGRAGLVTEAEKVIETMPFNASASMYRALLGACRIQGNMDTGRKIATKILDLEPFDPSAYVLLSNIYAAANQWDKVRDARKRMKGSKVMKDPGYSWIEVKNKQHLFIVNDKSHPETAAIYHELEDLIRRIKEEGYVPDTEFVLLDVEEEEKEKALNYHSEKLAIAYGLISIPAPQRIRVIKNLRVCGDCHNAIKFISKVVAREIVLRDANRFHCFRDGTCSCGDFW</sequence>
<feature type="repeat" description="PPR" evidence="2">
    <location>
        <begin position="552"/>
        <end position="586"/>
    </location>
</feature>
<dbReference type="FunFam" id="1.25.40.10:FF:001086">
    <property type="entry name" value="Pentatricopeptide repeat-containing protein At4g33170"/>
    <property type="match status" value="1"/>
</dbReference>
<dbReference type="Pfam" id="PF13041">
    <property type="entry name" value="PPR_2"/>
    <property type="match status" value="2"/>
</dbReference>